<reference evidence="1 2" key="1">
    <citation type="submission" date="2018-08" db="EMBL/GenBank/DDBJ databases">
        <title>A genome reference for cultivated species of the human gut microbiota.</title>
        <authorList>
            <person name="Zou Y."/>
            <person name="Xue W."/>
            <person name="Luo G."/>
        </authorList>
    </citation>
    <scope>NUCLEOTIDE SEQUENCE [LARGE SCALE GENOMIC DNA]</scope>
    <source>
        <strain evidence="1 2">AF14-18</strain>
    </source>
</reference>
<protein>
    <submittedName>
        <fullName evidence="1">Uncharacterized protein</fullName>
    </submittedName>
</protein>
<dbReference type="KEGG" id="cbol:CGC65_10715"/>
<sequence length="59" mass="6575">MNIICSCAFFDIRVMDTGHVCIRASFKKSARYKQGGGMVSEAETGHMDVFVMKGIWICP</sequence>
<dbReference type="EMBL" id="QRZM01000008">
    <property type="protein sequence ID" value="RGV74145.1"/>
    <property type="molecule type" value="Genomic_DNA"/>
</dbReference>
<dbReference type="AlphaFoldDB" id="A0A412Z2K8"/>
<name>A0A412Z2K8_9FIRM</name>
<evidence type="ECO:0000313" key="1">
    <source>
        <dbReference type="EMBL" id="RGV74145.1"/>
    </source>
</evidence>
<proteinExistence type="predicted"/>
<evidence type="ECO:0000313" key="2">
    <source>
        <dbReference type="Proteomes" id="UP000284543"/>
    </source>
</evidence>
<organism evidence="1 2">
    <name type="scientific">Enterocloster bolteae</name>
    <dbReference type="NCBI Taxonomy" id="208479"/>
    <lineage>
        <taxon>Bacteria</taxon>
        <taxon>Bacillati</taxon>
        <taxon>Bacillota</taxon>
        <taxon>Clostridia</taxon>
        <taxon>Lachnospirales</taxon>
        <taxon>Lachnospiraceae</taxon>
        <taxon>Enterocloster</taxon>
    </lineage>
</organism>
<comment type="caution">
    <text evidence="1">The sequence shown here is derived from an EMBL/GenBank/DDBJ whole genome shotgun (WGS) entry which is preliminary data.</text>
</comment>
<gene>
    <name evidence="1" type="ORF">DWW02_19345</name>
</gene>
<dbReference type="Proteomes" id="UP000284543">
    <property type="component" value="Unassembled WGS sequence"/>
</dbReference>
<accession>A0A412Z2K8</accession>